<comment type="subcellular location">
    <subcellularLocation>
        <location evidence="1 7">Secreted</location>
    </subcellularLocation>
</comment>
<keyword evidence="7" id="KW-0929">Antimicrobial</keyword>
<dbReference type="PANTHER" id="PTHR10504">
    <property type="entry name" value="BACTERICIDAL PERMEABILITY-INCREASING BPI PROTEIN-RELATED"/>
    <property type="match status" value="1"/>
</dbReference>
<feature type="domain" description="Lipid-binding serum glycoprotein C-terminal" evidence="10">
    <location>
        <begin position="265"/>
        <end position="468"/>
    </location>
</feature>
<comment type="subunit">
    <text evidence="7">Monomer. Homodimer; disulfide-linked.</text>
</comment>
<evidence type="ECO:0000259" key="10">
    <source>
        <dbReference type="SMART" id="SM00329"/>
    </source>
</evidence>
<dbReference type="InterPro" id="IPR032942">
    <property type="entry name" value="BPI/LBP/Plunc"/>
</dbReference>
<feature type="disulfide bond" evidence="6">
    <location>
        <begin position="154"/>
        <end position="193"/>
    </location>
</feature>
<feature type="chain" id="PRO_5035195416" description="Bactericidal permeability-increasing protein" evidence="8">
    <location>
        <begin position="18"/>
        <end position="474"/>
    </location>
</feature>
<dbReference type="SUPFAM" id="SSF55394">
    <property type="entry name" value="Bactericidal permeability-increasing protein, BPI"/>
    <property type="match status" value="2"/>
</dbReference>
<comment type="function">
    <text evidence="7">The cytotoxic action of BPI is limited to many species of Gram-negative bacteria; this specificity may be explained by a strong affinity of the very basic N-terminal half for the negatively charged lipopolysaccharides that are unique to the Gram-negative bacterial outer envelope.</text>
</comment>
<keyword evidence="3 7" id="KW-0964">Secreted</keyword>
<dbReference type="Proteomes" id="UP000736164">
    <property type="component" value="Unassembled WGS sequence"/>
</dbReference>
<dbReference type="AlphaFoldDB" id="A0A8J7TIT2"/>
<evidence type="ECO:0000256" key="3">
    <source>
        <dbReference type="ARBA" id="ARBA00022525"/>
    </source>
</evidence>
<name>A0A8J7TIT2_ATRSP</name>
<dbReference type="PANTHER" id="PTHR10504:SF132">
    <property type="entry name" value="BACTERICIDAL PERMEABILITY-INCREASING PROTEIN"/>
    <property type="match status" value="1"/>
</dbReference>
<dbReference type="GO" id="GO:0045087">
    <property type="term" value="P:innate immune response"/>
    <property type="evidence" value="ECO:0007669"/>
    <property type="project" value="UniProtKB-UniRule"/>
</dbReference>
<dbReference type="Pfam" id="PF01273">
    <property type="entry name" value="LBP_BPI_CETP"/>
    <property type="match status" value="1"/>
</dbReference>
<reference evidence="11" key="1">
    <citation type="journal article" date="2021" name="Cell">
        <title>Tracing the genetic footprints of vertebrate landing in non-teleost ray-finned fishes.</title>
        <authorList>
            <person name="Bi X."/>
            <person name="Wang K."/>
            <person name="Yang L."/>
            <person name="Pan H."/>
            <person name="Jiang H."/>
            <person name="Wei Q."/>
            <person name="Fang M."/>
            <person name="Yu H."/>
            <person name="Zhu C."/>
            <person name="Cai Y."/>
            <person name="He Y."/>
            <person name="Gan X."/>
            <person name="Zeng H."/>
            <person name="Yu D."/>
            <person name="Zhu Y."/>
            <person name="Jiang H."/>
            <person name="Qiu Q."/>
            <person name="Yang H."/>
            <person name="Zhang Y.E."/>
            <person name="Wang W."/>
            <person name="Zhu M."/>
            <person name="He S."/>
            <person name="Zhang G."/>
        </authorList>
    </citation>
    <scope>NUCLEOTIDE SEQUENCE</scope>
    <source>
        <strain evidence="11">Allg_001</strain>
    </source>
</reference>
<dbReference type="SMART" id="SM00329">
    <property type="entry name" value="BPI2"/>
    <property type="match status" value="1"/>
</dbReference>
<dbReference type="InterPro" id="IPR017942">
    <property type="entry name" value="Lipid-bd_serum_glycop_N"/>
</dbReference>
<evidence type="ECO:0000256" key="4">
    <source>
        <dbReference type="ARBA" id="ARBA00023157"/>
    </source>
</evidence>
<keyword evidence="7" id="KW-0044">Antibiotic</keyword>
<evidence type="ECO:0000313" key="11">
    <source>
        <dbReference type="EMBL" id="MBN3325177.1"/>
    </source>
</evidence>
<dbReference type="Gene3D" id="3.15.20.10">
    <property type="entry name" value="Bactericidal permeability-increasing protein, domain 2"/>
    <property type="match status" value="1"/>
</dbReference>
<protein>
    <recommendedName>
        <fullName evidence="7">Bactericidal permeability-increasing protein</fullName>
        <shortName evidence="7">BPI</shortName>
    </recommendedName>
</protein>
<feature type="domain" description="Lipid-binding serum glycoprotein N-terminal" evidence="9">
    <location>
        <begin position="29"/>
        <end position="250"/>
    </location>
</feature>
<keyword evidence="7 8" id="KW-0732">Signal</keyword>
<sequence length="474" mass="50478">MWKSLLLLLAIAQRALGAFGANPGVKAMLTSKGLEYGKHVGANLLQEKLGALSIPAVQGDISISPFGSVHFSLDSMQVSKFNLPEPTVEFSEGSGIKTGLAGMNIAVHGNWHTSYQFIKDGGTFDLAVYGVGISLLLSLGSDEAGHLSVSSSMCDSTVGSTDVSFHGGASFIFSLFIGEIRRVIQQKIETSICPMITQSVDGLERHLQEMNVSFQIDPYVLIEIPLLSAPLVGNSDMELDLKGEFYSTRGHPEPPFPAGAFSLAAQEGRMLALGLSEFFFNSAAFAYMAAGLLQVNLTDSMLPKTSPVHLNTSSFGAFVPQLPKMFPNMLMTVQAFASKPPVVSLQPDNVTMGLSGAAKVFAILPNSSLAPLFTLESEASLDAKVFISDMKLTGSLALRSLTLTLAASEVGEFQTTPLENLLKMGVQTVVLPKVNEKLKAGFPIPPIYNISCVDPVLKVNQGFVTIATDAQYSS</sequence>
<dbReference type="CDD" id="cd00025">
    <property type="entry name" value="BPI1"/>
    <property type="match status" value="1"/>
</dbReference>
<evidence type="ECO:0000256" key="8">
    <source>
        <dbReference type="SAM" id="SignalP"/>
    </source>
</evidence>
<organism evidence="11 12">
    <name type="scientific">Atractosteus spatula</name>
    <name type="common">Alligator gar</name>
    <name type="synonym">Lepisosteus spatula</name>
    <dbReference type="NCBI Taxonomy" id="7917"/>
    <lineage>
        <taxon>Eukaryota</taxon>
        <taxon>Metazoa</taxon>
        <taxon>Chordata</taxon>
        <taxon>Craniata</taxon>
        <taxon>Vertebrata</taxon>
        <taxon>Euteleostomi</taxon>
        <taxon>Actinopterygii</taxon>
        <taxon>Neopterygii</taxon>
        <taxon>Holostei</taxon>
        <taxon>Semionotiformes</taxon>
        <taxon>Lepisosteidae</taxon>
        <taxon>Atractosteus</taxon>
    </lineage>
</organism>
<evidence type="ECO:0000256" key="5">
    <source>
        <dbReference type="ARBA" id="ARBA00023180"/>
    </source>
</evidence>
<dbReference type="GO" id="GO:0050829">
    <property type="term" value="P:defense response to Gram-negative bacterium"/>
    <property type="evidence" value="ECO:0007669"/>
    <property type="project" value="UniProtKB-UniRule"/>
</dbReference>
<dbReference type="SMART" id="SM00328">
    <property type="entry name" value="BPI1"/>
    <property type="match status" value="1"/>
</dbReference>
<evidence type="ECO:0000313" key="12">
    <source>
        <dbReference type="Proteomes" id="UP000736164"/>
    </source>
</evidence>
<keyword evidence="7" id="KW-0391">Immunity</keyword>
<feature type="non-terminal residue" evidence="11">
    <location>
        <position position="474"/>
    </location>
</feature>
<keyword evidence="5 7" id="KW-0325">Glycoprotein</keyword>
<dbReference type="FunFam" id="3.15.20.10:FF:000001">
    <property type="entry name" value="Phospholipid transfer protein"/>
    <property type="match status" value="1"/>
</dbReference>
<dbReference type="GO" id="GO:0005615">
    <property type="term" value="C:extracellular space"/>
    <property type="evidence" value="ECO:0007669"/>
    <property type="project" value="UniProtKB-UniRule"/>
</dbReference>
<feature type="non-terminal residue" evidence="11">
    <location>
        <position position="1"/>
    </location>
</feature>
<comment type="caution">
    <text evidence="11">The sequence shown here is derived from an EMBL/GenBank/DDBJ whole genome shotgun (WGS) entry which is preliminary data.</text>
</comment>
<comment type="domain">
    <text evidence="7">The N-terminal region may be exposed to the interior of the granule, whereas the C-terminal portion may be embedded in the membrane. During phagocytosis and degranulation, proteases may be released and activated and cleave BPI at the junction of the N- and C-terminal portions of the molecule, providing controlled release of the N-terminal antibacterial fragment when bacteria are ingested.</text>
</comment>
<proteinExistence type="inferred from homology"/>
<feature type="signal peptide" evidence="8">
    <location>
        <begin position="1"/>
        <end position="17"/>
    </location>
</feature>
<keyword evidence="12" id="KW-1185">Reference proteome</keyword>
<dbReference type="Gene3D" id="3.15.10.10">
    <property type="entry name" value="Bactericidal permeability-increasing protein, domain 1"/>
    <property type="match status" value="1"/>
</dbReference>
<comment type="similarity">
    <text evidence="2">Belongs to the BPI/LBP/Plunc superfamily. BPI/LBP family.</text>
</comment>
<evidence type="ECO:0000256" key="2">
    <source>
        <dbReference type="ARBA" id="ARBA00007292"/>
    </source>
</evidence>
<dbReference type="InterPro" id="IPR030675">
    <property type="entry name" value="BPI/LBP"/>
</dbReference>
<dbReference type="InterPro" id="IPR001124">
    <property type="entry name" value="Lipid-bd_serum_glycop_C"/>
</dbReference>
<keyword evidence="4 6" id="KW-1015">Disulfide bond</keyword>
<dbReference type="FunFam" id="3.15.10.10:FF:000001">
    <property type="entry name" value="phospholipid transfer protein-like"/>
    <property type="match status" value="1"/>
</dbReference>
<evidence type="ECO:0000256" key="6">
    <source>
        <dbReference type="PIRSR" id="PIRSR002417-50"/>
    </source>
</evidence>
<dbReference type="PIRSF" id="PIRSF002417">
    <property type="entry name" value="Lipid_binding_protein"/>
    <property type="match status" value="1"/>
</dbReference>
<evidence type="ECO:0000256" key="7">
    <source>
        <dbReference type="RuleBase" id="RU369039"/>
    </source>
</evidence>
<comment type="domain">
    <text evidence="7">The N- and C-terminal barrels adopt an identical fold despite having only 13% of conserved residues.</text>
</comment>
<dbReference type="CDD" id="cd00026">
    <property type="entry name" value="BPI2"/>
    <property type="match status" value="1"/>
</dbReference>
<evidence type="ECO:0000256" key="1">
    <source>
        <dbReference type="ARBA" id="ARBA00004613"/>
    </source>
</evidence>
<dbReference type="EMBL" id="JAAWVO010074356">
    <property type="protein sequence ID" value="MBN3325177.1"/>
    <property type="molecule type" value="Genomic_DNA"/>
</dbReference>
<dbReference type="InterPro" id="IPR017943">
    <property type="entry name" value="Bactericidal_perm-incr_a/b_dom"/>
</dbReference>
<accession>A0A8J7TIT2</accession>
<dbReference type="GO" id="GO:0008289">
    <property type="term" value="F:lipid binding"/>
    <property type="evidence" value="ECO:0007669"/>
    <property type="project" value="InterPro"/>
</dbReference>
<gene>
    <name evidence="11" type="primary">Bpi_0</name>
    <name evidence="11" type="ORF">GTO95_0001743</name>
</gene>
<evidence type="ECO:0000259" key="9">
    <source>
        <dbReference type="SMART" id="SM00328"/>
    </source>
</evidence>
<keyword evidence="7" id="KW-0399">Innate immunity</keyword>
<dbReference type="Pfam" id="PF02886">
    <property type="entry name" value="LBP_BPI_CETP_C"/>
    <property type="match status" value="1"/>
</dbReference>